<sequence>MTKMYTLSFIFPNKLEALTGHTYEEWVNEFSSYYKFIDYDKGGKHVDCIISPKSFGRHFTQEQIPRLLRIENELFKTANFDEIRSQVAKFIQDNSYKDK</sequence>
<evidence type="ECO:0000313" key="4">
    <source>
        <dbReference type="Proteomes" id="UP000014160"/>
    </source>
</evidence>
<accession>R2VLW6</accession>
<dbReference type="EMBL" id="ASWH01000002">
    <property type="protein sequence ID" value="EOW79263.1"/>
    <property type="molecule type" value="Genomic_DNA"/>
</dbReference>
<dbReference type="HOGENOM" id="CLU_2315946_0_0_9"/>
<evidence type="ECO:0000313" key="1">
    <source>
        <dbReference type="EMBL" id="EOI58860.1"/>
    </source>
</evidence>
<comment type="caution">
    <text evidence="1">The sequence shown here is derived from an EMBL/GenBank/DDBJ whole genome shotgun (WGS) entry which is preliminary data.</text>
</comment>
<keyword evidence="4" id="KW-1185">Reference proteome</keyword>
<dbReference type="Proteomes" id="UP000013750">
    <property type="component" value="Unassembled WGS sequence"/>
</dbReference>
<evidence type="ECO:0000313" key="3">
    <source>
        <dbReference type="Proteomes" id="UP000013750"/>
    </source>
</evidence>
<proteinExistence type="predicted"/>
<dbReference type="EMBL" id="AJDQ01000002">
    <property type="protein sequence ID" value="EOI58860.1"/>
    <property type="molecule type" value="Genomic_DNA"/>
</dbReference>
<dbReference type="AlphaFoldDB" id="R2VLW6"/>
<evidence type="ECO:0000313" key="2">
    <source>
        <dbReference type="EMBL" id="EOW79263.1"/>
    </source>
</evidence>
<reference evidence="2 4" key="2">
    <citation type="submission" date="2013-03" db="EMBL/GenBank/DDBJ databases">
        <title>The Genome Sequence of Enterococcus gilvus ATCC BAA-350 (PacBio/Illumina hybrid assembly).</title>
        <authorList>
            <consortium name="The Broad Institute Genomics Platform"/>
            <consortium name="The Broad Institute Genome Sequencing Center for Infectious Disease"/>
            <person name="Earl A."/>
            <person name="Russ C."/>
            <person name="Gilmore M."/>
            <person name="Surin D."/>
            <person name="Walker B."/>
            <person name="Young S."/>
            <person name="Zeng Q."/>
            <person name="Gargeya S."/>
            <person name="Fitzgerald M."/>
            <person name="Haas B."/>
            <person name="Abouelleil A."/>
            <person name="Allen A.W."/>
            <person name="Alvarado L."/>
            <person name="Arachchi H.M."/>
            <person name="Berlin A.M."/>
            <person name="Chapman S.B."/>
            <person name="Gainer-Dewar J."/>
            <person name="Goldberg J."/>
            <person name="Griggs A."/>
            <person name="Gujja S."/>
            <person name="Hansen M."/>
            <person name="Howarth C."/>
            <person name="Imamovic A."/>
            <person name="Ireland A."/>
            <person name="Larimer J."/>
            <person name="McCowan C."/>
            <person name="Murphy C."/>
            <person name="Pearson M."/>
            <person name="Poon T.W."/>
            <person name="Priest M."/>
            <person name="Roberts A."/>
            <person name="Saif S."/>
            <person name="Shea T."/>
            <person name="Sisk P."/>
            <person name="Sykes S."/>
            <person name="Wortman J."/>
            <person name="Nusbaum C."/>
            <person name="Birren B."/>
        </authorList>
    </citation>
    <scope>NUCLEOTIDE SEQUENCE [LARGE SCALE GENOMIC DNA]</scope>
    <source>
        <strain evidence="2 4">ATCC BAA-350</strain>
    </source>
</reference>
<reference evidence="1 3" key="1">
    <citation type="submission" date="2013-02" db="EMBL/GenBank/DDBJ databases">
        <title>The Genome Sequence of Enterococcus gilvus ATCC BAA-350.</title>
        <authorList>
            <consortium name="The Broad Institute Genome Sequencing Platform"/>
            <consortium name="The Broad Institute Genome Sequencing Center for Infectious Disease"/>
            <person name="Earl A.M."/>
            <person name="Gilmore M.S."/>
            <person name="Lebreton F."/>
            <person name="Walker B."/>
            <person name="Young S.K."/>
            <person name="Zeng Q."/>
            <person name="Gargeya S."/>
            <person name="Fitzgerald M."/>
            <person name="Haas B."/>
            <person name="Abouelleil A."/>
            <person name="Alvarado L."/>
            <person name="Arachchi H.M."/>
            <person name="Berlin A.M."/>
            <person name="Chapman S.B."/>
            <person name="Dewar J."/>
            <person name="Goldberg J."/>
            <person name="Griggs A."/>
            <person name="Gujja S."/>
            <person name="Hansen M."/>
            <person name="Howarth C."/>
            <person name="Imamovic A."/>
            <person name="Larimer J."/>
            <person name="McCowan C."/>
            <person name="Murphy C."/>
            <person name="Neiman D."/>
            <person name="Pearson M."/>
            <person name="Priest M."/>
            <person name="Roberts A."/>
            <person name="Saif S."/>
            <person name="Shea T."/>
            <person name="Sisk P."/>
            <person name="Sykes S."/>
            <person name="Wortman J."/>
            <person name="Nusbaum C."/>
            <person name="Birren B."/>
        </authorList>
    </citation>
    <scope>NUCLEOTIDE SEQUENCE [LARGE SCALE GENOMIC DNA]</scope>
    <source>
        <strain evidence="1 3">ATCC BAA-350</strain>
    </source>
</reference>
<dbReference type="Proteomes" id="UP000014160">
    <property type="component" value="Unassembled WGS sequence"/>
</dbReference>
<gene>
    <name evidence="2" type="ORF">I592_03401</name>
    <name evidence="1" type="ORF">UKC_00046</name>
</gene>
<organism evidence="1 3">
    <name type="scientific">Enterococcus gilvus ATCC BAA-350</name>
    <dbReference type="NCBI Taxonomy" id="1158614"/>
    <lineage>
        <taxon>Bacteria</taxon>
        <taxon>Bacillati</taxon>
        <taxon>Bacillota</taxon>
        <taxon>Bacilli</taxon>
        <taxon>Lactobacillales</taxon>
        <taxon>Enterococcaceae</taxon>
        <taxon>Enterococcus</taxon>
    </lineage>
</organism>
<dbReference type="RefSeq" id="WP_010778497.1">
    <property type="nucleotide sequence ID" value="NZ_ASWH01000002.1"/>
</dbReference>
<dbReference type="PATRIC" id="fig|1158614.3.peg.35"/>
<name>R2VLW6_9ENTE</name>
<protein>
    <submittedName>
        <fullName evidence="1">Uncharacterized protein</fullName>
    </submittedName>
</protein>